<proteinExistence type="predicted"/>
<gene>
    <name evidence="1" type="ORF">LCGC14_2316260</name>
</gene>
<dbReference type="AlphaFoldDB" id="A0A0F9D6P0"/>
<feature type="non-terminal residue" evidence="1">
    <location>
        <position position="335"/>
    </location>
</feature>
<protein>
    <submittedName>
        <fullName evidence="1">Uncharacterized protein</fullName>
    </submittedName>
</protein>
<organism evidence="1">
    <name type="scientific">marine sediment metagenome</name>
    <dbReference type="NCBI Taxonomy" id="412755"/>
    <lineage>
        <taxon>unclassified sequences</taxon>
        <taxon>metagenomes</taxon>
        <taxon>ecological metagenomes</taxon>
    </lineage>
</organism>
<name>A0A0F9D6P0_9ZZZZ</name>
<dbReference type="EMBL" id="LAZR01032982">
    <property type="protein sequence ID" value="KKL49361.1"/>
    <property type="molecule type" value="Genomic_DNA"/>
</dbReference>
<sequence length="335" mass="37129">MKVCYQPTLARPKDRVEIDSADWHLTPKRSVPVGGEVIDQQPGHIHEVCIQGMSSTGDHHVVKDLPNGECLLTSWTNDPDDDPGHPSARPTDPLEHWFHAQEIHFRPLAPDSKLGGAINTNISRVIYGGKGFLGDWNKRIGPVKNTILKPWSDFILPPENITRHGIWVPDKLEELHKEVRSLADWRAWGQHLDPKELDDDGLLKIQFPQGRFAPKRGTITYFQRDTDQASGVHGVTAANENQLAATAGASETENSPTLTASSDVLAFLFTTLASNPNDADWPNGLYECQLDVRMVAVATLVNPSGTTEVRSALPETITEVVRGNRYYIEVWASDV</sequence>
<reference evidence="1" key="1">
    <citation type="journal article" date="2015" name="Nature">
        <title>Complex archaea that bridge the gap between prokaryotes and eukaryotes.</title>
        <authorList>
            <person name="Spang A."/>
            <person name="Saw J.H."/>
            <person name="Jorgensen S.L."/>
            <person name="Zaremba-Niedzwiedzka K."/>
            <person name="Martijn J."/>
            <person name="Lind A.E."/>
            <person name="van Eijk R."/>
            <person name="Schleper C."/>
            <person name="Guy L."/>
            <person name="Ettema T.J."/>
        </authorList>
    </citation>
    <scope>NUCLEOTIDE SEQUENCE</scope>
</reference>
<evidence type="ECO:0000313" key="1">
    <source>
        <dbReference type="EMBL" id="KKL49361.1"/>
    </source>
</evidence>
<comment type="caution">
    <text evidence="1">The sequence shown here is derived from an EMBL/GenBank/DDBJ whole genome shotgun (WGS) entry which is preliminary data.</text>
</comment>
<accession>A0A0F9D6P0</accession>